<protein>
    <submittedName>
        <fullName evidence="1">Uncharacterized protein</fullName>
    </submittedName>
</protein>
<proteinExistence type="predicted"/>
<reference evidence="1" key="1">
    <citation type="journal article" date="2020" name="Nature">
        <title>Giant virus diversity and host interactions through global metagenomics.</title>
        <authorList>
            <person name="Schulz F."/>
            <person name="Roux S."/>
            <person name="Paez-Espino D."/>
            <person name="Jungbluth S."/>
            <person name="Walsh D.A."/>
            <person name="Denef V.J."/>
            <person name="McMahon K.D."/>
            <person name="Konstantinidis K.T."/>
            <person name="Eloe-Fadrosh E.A."/>
            <person name="Kyrpides N.C."/>
            <person name="Woyke T."/>
        </authorList>
    </citation>
    <scope>NUCLEOTIDE SEQUENCE</scope>
    <source>
        <strain evidence="1">GVMAG-S-ERX555907-94</strain>
    </source>
</reference>
<sequence>MDVLFLLVTIIIISFLLHELKLVGENNSKPNVVPVSEKNDKITKTKRNQLTRLLNDISSADKVDLKNVTEKWSMNKDVISVELNEELVHIIRQVITSIEGIIHNKFFVKKIENAYVMKDKDSNYRCIMSCFIYDIEHYYTVKLVLDVVNVNGELYFNFIDIDESGVQNILNRYDVRWESQGILSNYDMFDENTKIILDNYYNSNYSLVYLDNETTTDTSGTFTLQQLVNEYLPANTPFANSPVFCKRFSNEWNSYGIPEKVNNNCLNNNIKGREYPNIPYNAPGVITKRTDENTYSWLYDPVRGNINYN</sequence>
<dbReference type="AlphaFoldDB" id="A0A6C0KZW0"/>
<dbReference type="EMBL" id="MN741031">
    <property type="protein sequence ID" value="QHU23522.1"/>
    <property type="molecule type" value="Genomic_DNA"/>
</dbReference>
<evidence type="ECO:0000313" key="1">
    <source>
        <dbReference type="EMBL" id="QHU23522.1"/>
    </source>
</evidence>
<name>A0A6C0KZW0_9ZZZZ</name>
<accession>A0A6C0KZW0</accession>
<organism evidence="1">
    <name type="scientific">viral metagenome</name>
    <dbReference type="NCBI Taxonomy" id="1070528"/>
    <lineage>
        <taxon>unclassified sequences</taxon>
        <taxon>metagenomes</taxon>
        <taxon>organismal metagenomes</taxon>
    </lineage>
</organism>